<dbReference type="Pfam" id="PF07734">
    <property type="entry name" value="FBA_1"/>
    <property type="match status" value="1"/>
</dbReference>
<reference evidence="3" key="1">
    <citation type="submission" date="2020-01" db="EMBL/GenBank/DDBJ databases">
        <authorList>
            <person name="Mishra B."/>
        </authorList>
    </citation>
    <scope>NUCLEOTIDE SEQUENCE [LARGE SCALE GENOMIC DNA]</scope>
</reference>
<dbReference type="NCBIfam" id="TIGR01640">
    <property type="entry name" value="F_box_assoc_1"/>
    <property type="match status" value="1"/>
</dbReference>
<dbReference type="InterPro" id="IPR001810">
    <property type="entry name" value="F-box_dom"/>
</dbReference>
<protein>
    <recommendedName>
        <fullName evidence="5">F-box domain-containing protein</fullName>
    </recommendedName>
</protein>
<accession>A0A6D2HYM6</accession>
<comment type="caution">
    <text evidence="3">The sequence shown here is derived from an EMBL/GenBank/DDBJ whole genome shotgun (WGS) entry which is preliminary data.</text>
</comment>
<organism evidence="3 4">
    <name type="scientific">Microthlaspi erraticum</name>
    <dbReference type="NCBI Taxonomy" id="1685480"/>
    <lineage>
        <taxon>Eukaryota</taxon>
        <taxon>Viridiplantae</taxon>
        <taxon>Streptophyta</taxon>
        <taxon>Embryophyta</taxon>
        <taxon>Tracheophyta</taxon>
        <taxon>Spermatophyta</taxon>
        <taxon>Magnoliopsida</taxon>
        <taxon>eudicotyledons</taxon>
        <taxon>Gunneridae</taxon>
        <taxon>Pentapetalae</taxon>
        <taxon>rosids</taxon>
        <taxon>malvids</taxon>
        <taxon>Brassicales</taxon>
        <taxon>Brassicaceae</taxon>
        <taxon>Coluteocarpeae</taxon>
        <taxon>Microthlaspi</taxon>
    </lineage>
</organism>
<evidence type="ECO:0000259" key="1">
    <source>
        <dbReference type="Pfam" id="PF00646"/>
    </source>
</evidence>
<feature type="domain" description="F-box associated beta-propeller type 1" evidence="2">
    <location>
        <begin position="46"/>
        <end position="379"/>
    </location>
</feature>
<dbReference type="Proteomes" id="UP000467841">
    <property type="component" value="Unassembled WGS sequence"/>
</dbReference>
<dbReference type="PANTHER" id="PTHR31672">
    <property type="entry name" value="BNACNNG10540D PROTEIN"/>
    <property type="match status" value="1"/>
</dbReference>
<feature type="domain" description="F-box" evidence="1">
    <location>
        <begin position="3"/>
        <end position="34"/>
    </location>
</feature>
<evidence type="ECO:0000259" key="2">
    <source>
        <dbReference type="Pfam" id="PF07734"/>
    </source>
</evidence>
<name>A0A6D2HYM6_9BRAS</name>
<gene>
    <name evidence="3" type="ORF">MERR_LOCUS9441</name>
</gene>
<dbReference type="OrthoDB" id="1429268at2759"/>
<dbReference type="InterPro" id="IPR006527">
    <property type="entry name" value="F-box-assoc_dom_typ1"/>
</dbReference>
<evidence type="ECO:0000313" key="4">
    <source>
        <dbReference type="Proteomes" id="UP000467841"/>
    </source>
</evidence>
<evidence type="ECO:0008006" key="5">
    <source>
        <dbReference type="Google" id="ProtNLM"/>
    </source>
</evidence>
<dbReference type="AlphaFoldDB" id="A0A6D2HYM6"/>
<dbReference type="InterPro" id="IPR050796">
    <property type="entry name" value="SCF_F-box_component"/>
</dbReference>
<dbReference type="InterPro" id="IPR017451">
    <property type="entry name" value="F-box-assoc_interact_dom"/>
</dbReference>
<dbReference type="EMBL" id="CACVBM020000666">
    <property type="protein sequence ID" value="CAA7022206.1"/>
    <property type="molecule type" value="Genomic_DNA"/>
</dbReference>
<dbReference type="Pfam" id="PF00646">
    <property type="entry name" value="F-box"/>
    <property type="match status" value="1"/>
</dbReference>
<dbReference type="InterPro" id="IPR036047">
    <property type="entry name" value="F-box-like_dom_sf"/>
</dbReference>
<proteinExistence type="predicted"/>
<keyword evidence="4" id="KW-1185">Reference proteome</keyword>
<dbReference type="SUPFAM" id="SSF81383">
    <property type="entry name" value="F-box domain"/>
    <property type="match status" value="1"/>
</dbReference>
<evidence type="ECO:0000313" key="3">
    <source>
        <dbReference type="EMBL" id="CAA7022206.1"/>
    </source>
</evidence>
<sequence>MVGEIFSRVPLTSLGAVRSTCKTWEALSRNHILGQKAARKSQFLEFMVKDFRVYSLRLDLQGVRNDELADASAKQISVPNHKVHTIHHFDGLFLFYPEGKDHSRLLVWNPYSGQTKLVKTTKSFCTFDAFALGYTDDNKNRNHKILRLFNSDYLNKGGPMEDHTEVYEFSTESWRVLDLDLNKLDTASGVSLKGNAYFFSHDITFEDGGGYAIDYERFLVCFDFTRERFGPRMPVPFHHEYPSIEIVSLYCVRDEKLAVLCSHEDTPEKIEIYISTTVEPNAVSWNTFLKLDLSLINGLPDGFPKDFSPLSFFIDEENKVAVFLDLDIINQHKYCYYEMVYIFGEDGFFKFVNTGLVWSPRTNPGMLVCSSYVSSLVQLRV</sequence>
<dbReference type="PANTHER" id="PTHR31672:SF13">
    <property type="entry name" value="F-BOX PROTEIN CPR30-LIKE"/>
    <property type="match status" value="1"/>
</dbReference>